<organism evidence="4 5">
    <name type="scientific">Echria macrotheca</name>
    <dbReference type="NCBI Taxonomy" id="438768"/>
    <lineage>
        <taxon>Eukaryota</taxon>
        <taxon>Fungi</taxon>
        <taxon>Dikarya</taxon>
        <taxon>Ascomycota</taxon>
        <taxon>Pezizomycotina</taxon>
        <taxon>Sordariomycetes</taxon>
        <taxon>Sordariomycetidae</taxon>
        <taxon>Sordariales</taxon>
        <taxon>Schizotheciaceae</taxon>
        <taxon>Echria</taxon>
    </lineage>
</organism>
<dbReference type="PANTHER" id="PTHR11839">
    <property type="entry name" value="UDP/ADP-SUGAR PYROPHOSPHATASE"/>
    <property type="match status" value="1"/>
</dbReference>
<dbReference type="GO" id="GO:0006753">
    <property type="term" value="P:nucleoside phosphate metabolic process"/>
    <property type="evidence" value="ECO:0007669"/>
    <property type="project" value="TreeGrafter"/>
</dbReference>
<dbReference type="GO" id="GO:0047631">
    <property type="term" value="F:ADP-ribose diphosphatase activity"/>
    <property type="evidence" value="ECO:0007669"/>
    <property type="project" value="TreeGrafter"/>
</dbReference>
<dbReference type="InterPro" id="IPR020084">
    <property type="entry name" value="NUDIX_hydrolase_CS"/>
</dbReference>
<dbReference type="GO" id="GO:0005829">
    <property type="term" value="C:cytosol"/>
    <property type="evidence" value="ECO:0007669"/>
    <property type="project" value="TreeGrafter"/>
</dbReference>
<reference evidence="4" key="1">
    <citation type="submission" date="2023-06" db="EMBL/GenBank/DDBJ databases">
        <title>Genome-scale phylogeny and comparative genomics of the fungal order Sordariales.</title>
        <authorList>
            <consortium name="Lawrence Berkeley National Laboratory"/>
            <person name="Hensen N."/>
            <person name="Bonometti L."/>
            <person name="Westerberg I."/>
            <person name="Brannstrom I.O."/>
            <person name="Guillou S."/>
            <person name="Cros-Aarteil S."/>
            <person name="Calhoun S."/>
            <person name="Haridas S."/>
            <person name="Kuo A."/>
            <person name="Mondo S."/>
            <person name="Pangilinan J."/>
            <person name="Riley R."/>
            <person name="Labutti K."/>
            <person name="Andreopoulos B."/>
            <person name="Lipzen A."/>
            <person name="Chen C."/>
            <person name="Yanf M."/>
            <person name="Daum C."/>
            <person name="Ng V."/>
            <person name="Clum A."/>
            <person name="Steindorff A."/>
            <person name="Ohm R."/>
            <person name="Martin F."/>
            <person name="Silar P."/>
            <person name="Natvig D."/>
            <person name="Lalanne C."/>
            <person name="Gautier V."/>
            <person name="Ament-Velasquez S.L."/>
            <person name="Kruys A."/>
            <person name="Hutchinson M.I."/>
            <person name="Powell A.J."/>
            <person name="Barry K."/>
            <person name="Miller A.N."/>
            <person name="Grigoriev I.V."/>
            <person name="Debuchy R."/>
            <person name="Gladieux P."/>
            <person name="Thoren M.H."/>
            <person name="Johannesson H."/>
        </authorList>
    </citation>
    <scope>NUCLEOTIDE SEQUENCE</scope>
    <source>
        <strain evidence="4">PSN4</strain>
    </source>
</reference>
<dbReference type="GO" id="GO:0019693">
    <property type="term" value="P:ribose phosphate metabolic process"/>
    <property type="evidence" value="ECO:0007669"/>
    <property type="project" value="TreeGrafter"/>
</dbReference>
<keyword evidence="5" id="KW-1185">Reference proteome</keyword>
<comment type="similarity">
    <text evidence="2">Belongs to the Nudix hydrolase family.</text>
</comment>
<accession>A0AAJ0B929</accession>
<feature type="domain" description="Nudix hydrolase" evidence="3">
    <location>
        <begin position="51"/>
        <end position="197"/>
    </location>
</feature>
<dbReference type="GO" id="GO:0005634">
    <property type="term" value="C:nucleus"/>
    <property type="evidence" value="ECO:0007669"/>
    <property type="project" value="TreeGrafter"/>
</dbReference>
<sequence>MATSEAKVTSVKPLDNHDAKWLNLVQIEYTNLDGEPRTWEAVRRTTRPKDSPVDAVHIIATRSSPESENGPEVLLERQFRPPAGKIVVEFPAGLVDGGETVEEAAVRELREETGYVGTVVDEGKETRPLVFHSAPASSFSCASTVRVQIDMSRAENKDPKPQLEEDEIIECFWVPVKGMYAALRKFQDDGLAIDGKVGAFAEGIETLMTLRMG</sequence>
<keyword evidence="1 2" id="KW-0378">Hydrolase</keyword>
<dbReference type="PROSITE" id="PS00893">
    <property type="entry name" value="NUDIX_BOX"/>
    <property type="match status" value="1"/>
</dbReference>
<dbReference type="PRINTS" id="PR00502">
    <property type="entry name" value="NUDIXFAMILY"/>
</dbReference>
<protein>
    <submittedName>
        <fullName evidence="4">ADP-ribose pyrophosphatase</fullName>
    </submittedName>
</protein>
<gene>
    <name evidence="4" type="ORF">QBC47DRAFT_385257</name>
</gene>
<dbReference type="AlphaFoldDB" id="A0AAJ0B929"/>
<dbReference type="PANTHER" id="PTHR11839:SF1">
    <property type="entry name" value="ADP-SUGAR PYROPHOSPHATASE"/>
    <property type="match status" value="1"/>
</dbReference>
<comment type="caution">
    <text evidence="4">The sequence shown here is derived from an EMBL/GenBank/DDBJ whole genome shotgun (WGS) entry which is preliminary data.</text>
</comment>
<dbReference type="InterPro" id="IPR020476">
    <property type="entry name" value="Nudix_hydrolase"/>
</dbReference>
<name>A0AAJ0B929_9PEZI</name>
<proteinExistence type="inferred from homology"/>
<evidence type="ECO:0000259" key="3">
    <source>
        <dbReference type="PROSITE" id="PS51462"/>
    </source>
</evidence>
<evidence type="ECO:0000256" key="1">
    <source>
        <dbReference type="ARBA" id="ARBA00022801"/>
    </source>
</evidence>
<evidence type="ECO:0000313" key="5">
    <source>
        <dbReference type="Proteomes" id="UP001239445"/>
    </source>
</evidence>
<dbReference type="Proteomes" id="UP001239445">
    <property type="component" value="Unassembled WGS sequence"/>
</dbReference>
<dbReference type="InterPro" id="IPR015797">
    <property type="entry name" value="NUDIX_hydrolase-like_dom_sf"/>
</dbReference>
<evidence type="ECO:0000256" key="2">
    <source>
        <dbReference type="RuleBase" id="RU003476"/>
    </source>
</evidence>
<dbReference type="SUPFAM" id="SSF55811">
    <property type="entry name" value="Nudix"/>
    <property type="match status" value="1"/>
</dbReference>
<dbReference type="CDD" id="cd18888">
    <property type="entry name" value="NUDIX_ADPRase_Nudt5"/>
    <property type="match status" value="1"/>
</dbReference>
<evidence type="ECO:0000313" key="4">
    <source>
        <dbReference type="EMBL" id="KAK1753954.1"/>
    </source>
</evidence>
<dbReference type="Gene3D" id="3.90.79.10">
    <property type="entry name" value="Nucleoside Triphosphate Pyrophosphohydrolase"/>
    <property type="match status" value="1"/>
</dbReference>
<dbReference type="InterPro" id="IPR000086">
    <property type="entry name" value="NUDIX_hydrolase_dom"/>
</dbReference>
<dbReference type="EMBL" id="MU839836">
    <property type="protein sequence ID" value="KAK1753954.1"/>
    <property type="molecule type" value="Genomic_DNA"/>
</dbReference>
<dbReference type="PROSITE" id="PS51462">
    <property type="entry name" value="NUDIX"/>
    <property type="match status" value="1"/>
</dbReference>
<dbReference type="Pfam" id="PF00293">
    <property type="entry name" value="NUDIX"/>
    <property type="match status" value="1"/>
</dbReference>